<evidence type="ECO:0000313" key="5">
    <source>
        <dbReference type="EMBL" id="WVY93169.1"/>
    </source>
</evidence>
<dbReference type="GO" id="GO:0003723">
    <property type="term" value="F:RNA binding"/>
    <property type="evidence" value="ECO:0007669"/>
    <property type="project" value="InterPro"/>
</dbReference>
<name>A0AAQ3MM34_VIGMU</name>
<dbReference type="InterPro" id="IPR001568">
    <property type="entry name" value="RNase_T2-like"/>
</dbReference>
<reference evidence="5 6" key="1">
    <citation type="journal article" date="2023" name="Life. Sci Alliance">
        <title>Evolutionary insights into 3D genome organization and epigenetic landscape of Vigna mungo.</title>
        <authorList>
            <person name="Junaid A."/>
            <person name="Singh B."/>
            <person name="Bhatia S."/>
        </authorList>
    </citation>
    <scope>NUCLEOTIDE SEQUENCE [LARGE SCALE GENOMIC DNA]</scope>
    <source>
        <strain evidence="5">Urdbean</strain>
    </source>
</reference>
<evidence type="ECO:0000256" key="3">
    <source>
        <dbReference type="ARBA" id="ARBA00023239"/>
    </source>
</evidence>
<keyword evidence="2" id="KW-0540">Nuclease</keyword>
<keyword evidence="6" id="KW-1185">Reference proteome</keyword>
<comment type="similarity">
    <text evidence="1 4">Belongs to the RNase T2 family.</text>
</comment>
<dbReference type="GO" id="GO:0033897">
    <property type="term" value="F:ribonuclease T2 activity"/>
    <property type="evidence" value="ECO:0007669"/>
    <property type="project" value="InterPro"/>
</dbReference>
<organism evidence="5 6">
    <name type="scientific">Vigna mungo</name>
    <name type="common">Black gram</name>
    <name type="synonym">Phaseolus mungo</name>
    <dbReference type="NCBI Taxonomy" id="3915"/>
    <lineage>
        <taxon>Eukaryota</taxon>
        <taxon>Viridiplantae</taxon>
        <taxon>Streptophyta</taxon>
        <taxon>Embryophyta</taxon>
        <taxon>Tracheophyta</taxon>
        <taxon>Spermatophyta</taxon>
        <taxon>Magnoliopsida</taxon>
        <taxon>eudicotyledons</taxon>
        <taxon>Gunneridae</taxon>
        <taxon>Pentapetalae</taxon>
        <taxon>rosids</taxon>
        <taxon>fabids</taxon>
        <taxon>Fabales</taxon>
        <taxon>Fabaceae</taxon>
        <taxon>Papilionoideae</taxon>
        <taxon>50 kb inversion clade</taxon>
        <taxon>NPAAA clade</taxon>
        <taxon>indigoferoid/millettioid clade</taxon>
        <taxon>Phaseoleae</taxon>
        <taxon>Vigna</taxon>
    </lineage>
</organism>
<gene>
    <name evidence="5" type="ORF">V8G54_032257</name>
</gene>
<sequence>MGFQYWTIAQIWPRGFCAAHNVCDPSKAKLLKFTIHGLWPSNYSPMQDPFWCSSTALNVSLISGIINELDQDWPNYLGNNENFWNHEWKKHENRDLFPCQFIAGTDMVRNFRWLQGECQKSETATLPSLHSATAESATLSANALSPLDCLRHCNSPPLDSTCLFNIVSYNNIVSVGHN</sequence>
<dbReference type="PROSITE" id="PS00530">
    <property type="entry name" value="RNASE_T2_1"/>
    <property type="match status" value="1"/>
</dbReference>
<dbReference type="PANTHER" id="PTHR11240:SF22">
    <property type="entry name" value="RIBONUCLEASE T2"/>
    <property type="match status" value="1"/>
</dbReference>
<keyword evidence="3" id="KW-0456">Lyase</keyword>
<dbReference type="Gene3D" id="3.90.730.10">
    <property type="entry name" value="Ribonuclease T2-like"/>
    <property type="match status" value="1"/>
</dbReference>
<dbReference type="InterPro" id="IPR036430">
    <property type="entry name" value="RNase_T2-like_sf"/>
</dbReference>
<protein>
    <submittedName>
        <fullName evidence="5">Uncharacterized protein</fullName>
    </submittedName>
</protein>
<evidence type="ECO:0000313" key="6">
    <source>
        <dbReference type="Proteomes" id="UP001374535"/>
    </source>
</evidence>
<dbReference type="AlphaFoldDB" id="A0AAQ3MM34"/>
<accession>A0AAQ3MM34</accession>
<dbReference type="InterPro" id="IPR018188">
    <property type="entry name" value="RNase_T2_His_AS_1"/>
</dbReference>
<evidence type="ECO:0000256" key="4">
    <source>
        <dbReference type="RuleBase" id="RU004328"/>
    </source>
</evidence>
<dbReference type="PANTHER" id="PTHR11240">
    <property type="entry name" value="RIBONUCLEASE T2"/>
    <property type="match status" value="1"/>
</dbReference>
<dbReference type="EMBL" id="CP144691">
    <property type="protein sequence ID" value="WVY93169.1"/>
    <property type="molecule type" value="Genomic_DNA"/>
</dbReference>
<dbReference type="GO" id="GO:0006401">
    <property type="term" value="P:RNA catabolic process"/>
    <property type="evidence" value="ECO:0007669"/>
    <property type="project" value="UniProtKB-ARBA"/>
</dbReference>
<evidence type="ECO:0000256" key="1">
    <source>
        <dbReference type="ARBA" id="ARBA00007469"/>
    </source>
</evidence>
<evidence type="ECO:0000256" key="2">
    <source>
        <dbReference type="ARBA" id="ARBA00022722"/>
    </source>
</evidence>
<dbReference type="Proteomes" id="UP001374535">
    <property type="component" value="Chromosome 10"/>
</dbReference>
<keyword evidence="2" id="KW-0378">Hydrolase</keyword>
<dbReference type="SUPFAM" id="SSF55895">
    <property type="entry name" value="Ribonuclease Rh-like"/>
    <property type="match status" value="1"/>
</dbReference>
<dbReference type="Pfam" id="PF00445">
    <property type="entry name" value="Ribonuclease_T2"/>
    <property type="match status" value="1"/>
</dbReference>
<proteinExistence type="inferred from homology"/>